<name>A0A7W9WL68_CASDE</name>
<gene>
    <name evidence="2" type="ORF">HNR28_000986</name>
</gene>
<sequence length="155" mass="17284">MNMVKYSIFACNAFTDRRIAPISERNSVKCSSGIRRCSGTVVSPAPRRFANARILPMGMFVVRKRSRSFRQPQQCGSHDQAPLRAAPEKPDCGPGFSVFFSYNAARTGRLADFPSDNQNVFPEKTEKKWHEIFKHAAAPRGTFPCRIPAPRAGPP</sequence>
<dbReference type="EMBL" id="JACHIB010000004">
    <property type="protein sequence ID" value="MBB6082957.1"/>
    <property type="molecule type" value="Genomic_DNA"/>
</dbReference>
<accession>A0A7W9WL68</accession>
<feature type="region of interest" description="Disordered" evidence="1">
    <location>
        <begin position="69"/>
        <end position="88"/>
    </location>
</feature>
<organism evidence="2 3">
    <name type="scientific">Castellaniella defragrans</name>
    <name type="common">Alcaligenes defragrans</name>
    <dbReference type="NCBI Taxonomy" id="75697"/>
    <lineage>
        <taxon>Bacteria</taxon>
        <taxon>Pseudomonadati</taxon>
        <taxon>Pseudomonadota</taxon>
        <taxon>Betaproteobacteria</taxon>
        <taxon>Burkholderiales</taxon>
        <taxon>Alcaligenaceae</taxon>
        <taxon>Castellaniella</taxon>
    </lineage>
</organism>
<dbReference type="AlphaFoldDB" id="A0A7W9WL68"/>
<reference evidence="2 3" key="1">
    <citation type="submission" date="2020-08" db="EMBL/GenBank/DDBJ databases">
        <title>Genomic Encyclopedia of Type Strains, Phase IV (KMG-IV): sequencing the most valuable type-strain genomes for metagenomic binning, comparative biology and taxonomic classification.</title>
        <authorList>
            <person name="Goeker M."/>
        </authorList>
    </citation>
    <scope>NUCLEOTIDE SEQUENCE [LARGE SCALE GENOMIC DNA]</scope>
    <source>
        <strain evidence="2 3">DSM 12141</strain>
    </source>
</reference>
<evidence type="ECO:0000313" key="2">
    <source>
        <dbReference type="EMBL" id="MBB6082957.1"/>
    </source>
</evidence>
<proteinExistence type="predicted"/>
<comment type="caution">
    <text evidence="2">The sequence shown here is derived from an EMBL/GenBank/DDBJ whole genome shotgun (WGS) entry which is preliminary data.</text>
</comment>
<dbReference type="RefSeq" id="WP_158386239.1">
    <property type="nucleotide sequence ID" value="NZ_JACHIB010000004.1"/>
</dbReference>
<evidence type="ECO:0000256" key="1">
    <source>
        <dbReference type="SAM" id="MobiDB-lite"/>
    </source>
</evidence>
<evidence type="ECO:0000313" key="3">
    <source>
        <dbReference type="Proteomes" id="UP000541136"/>
    </source>
</evidence>
<dbReference type="Proteomes" id="UP000541136">
    <property type="component" value="Unassembled WGS sequence"/>
</dbReference>
<protein>
    <submittedName>
        <fullName evidence="2">Uncharacterized protein</fullName>
    </submittedName>
</protein>